<dbReference type="WBParaSite" id="jg10435">
    <property type="protein sequence ID" value="jg10435"/>
    <property type="gene ID" value="jg10435"/>
</dbReference>
<sequence>MSCTAFMFNVNHMPFRMPSQLIGKSQSDENRGLYNRLQRSEENLKVSTTMPVEARFQPSSNTQPYPQYYYMDDYEEWNAGAGQPRSSFIPVVESMARKEAKSARRPTVNSYNYDLDGQPPHSLPLIDTPLAMSNPFGKYSAEPETCIKYLGDHPQNLKLKI</sequence>
<evidence type="ECO:0000313" key="2">
    <source>
        <dbReference type="WBParaSite" id="jg10435"/>
    </source>
</evidence>
<name>A0A915CLM9_9BILA</name>
<organism evidence="1 2">
    <name type="scientific">Ditylenchus dipsaci</name>
    <dbReference type="NCBI Taxonomy" id="166011"/>
    <lineage>
        <taxon>Eukaryota</taxon>
        <taxon>Metazoa</taxon>
        <taxon>Ecdysozoa</taxon>
        <taxon>Nematoda</taxon>
        <taxon>Chromadorea</taxon>
        <taxon>Rhabditida</taxon>
        <taxon>Tylenchina</taxon>
        <taxon>Tylenchomorpha</taxon>
        <taxon>Sphaerularioidea</taxon>
        <taxon>Anguinidae</taxon>
        <taxon>Anguininae</taxon>
        <taxon>Ditylenchus</taxon>
    </lineage>
</organism>
<reference evidence="2" key="1">
    <citation type="submission" date="2022-11" db="UniProtKB">
        <authorList>
            <consortium name="WormBaseParasite"/>
        </authorList>
    </citation>
    <scope>IDENTIFICATION</scope>
</reference>
<proteinExistence type="predicted"/>
<dbReference type="AlphaFoldDB" id="A0A915CLM9"/>
<keyword evidence="1" id="KW-1185">Reference proteome</keyword>
<evidence type="ECO:0000313" key="1">
    <source>
        <dbReference type="Proteomes" id="UP000887574"/>
    </source>
</evidence>
<dbReference type="Proteomes" id="UP000887574">
    <property type="component" value="Unplaced"/>
</dbReference>
<protein>
    <submittedName>
        <fullName evidence="2">Uncharacterized protein</fullName>
    </submittedName>
</protein>
<accession>A0A915CLM9</accession>